<protein>
    <submittedName>
        <fullName evidence="1">Uncharacterized protein</fullName>
    </submittedName>
</protein>
<dbReference type="EMBL" id="CP076135">
    <property type="protein sequence ID" value="QWG18807.1"/>
    <property type="molecule type" value="Genomic_DNA"/>
</dbReference>
<reference evidence="1" key="1">
    <citation type="submission" date="2021-06" db="EMBL/GenBank/DDBJ databases">
        <title>Bradyrhizobium sp. S2-11-2 Genome sequencing.</title>
        <authorList>
            <person name="Jin L."/>
        </authorList>
    </citation>
    <scope>NUCLEOTIDE SEQUENCE</scope>
    <source>
        <strain evidence="1">S2-11-2</strain>
    </source>
</reference>
<name>A0A975RSB7_9BRAD</name>
<dbReference type="Proteomes" id="UP000680805">
    <property type="component" value="Chromosome"/>
</dbReference>
<evidence type="ECO:0000313" key="1">
    <source>
        <dbReference type="EMBL" id="QWG18807.1"/>
    </source>
</evidence>
<gene>
    <name evidence="1" type="ORF">KMZ68_02630</name>
</gene>
<accession>A0A975RSB7</accession>
<dbReference type="KEGG" id="bsei:KMZ68_02630"/>
<organism evidence="1 2">
    <name type="scientific">Bradyrhizobium sediminis</name>
    <dbReference type="NCBI Taxonomy" id="2840469"/>
    <lineage>
        <taxon>Bacteria</taxon>
        <taxon>Pseudomonadati</taxon>
        <taxon>Pseudomonadota</taxon>
        <taxon>Alphaproteobacteria</taxon>
        <taxon>Hyphomicrobiales</taxon>
        <taxon>Nitrobacteraceae</taxon>
        <taxon>Bradyrhizobium</taxon>
    </lineage>
</organism>
<dbReference type="AlphaFoldDB" id="A0A975RSB7"/>
<evidence type="ECO:0000313" key="2">
    <source>
        <dbReference type="Proteomes" id="UP000680805"/>
    </source>
</evidence>
<sequence length="58" mass="6329">MLTGPSDTLATHKSTSPCEGLFGAEEFVINRFSRNTDRCDFGMVFEVSEKAVSLGQVD</sequence>
<dbReference type="RefSeq" id="WP_215614361.1">
    <property type="nucleotide sequence ID" value="NZ_CP076135.1"/>
</dbReference>
<proteinExistence type="predicted"/>